<evidence type="ECO:0000313" key="1">
    <source>
        <dbReference type="EMBL" id="EJX06724.1"/>
    </source>
</evidence>
<accession>J9GHZ4</accession>
<protein>
    <submittedName>
        <fullName evidence="1">Uncharacterized protein</fullName>
    </submittedName>
</protein>
<comment type="caution">
    <text evidence="1">The sequence shown here is derived from an EMBL/GenBank/DDBJ whole genome shotgun (WGS) entry which is preliminary data.</text>
</comment>
<name>J9GHZ4_9ZZZZ</name>
<dbReference type="EMBL" id="AMCI01001079">
    <property type="protein sequence ID" value="EJX06724.1"/>
    <property type="molecule type" value="Genomic_DNA"/>
</dbReference>
<sequence>MKDKATKLLIARRKDPYSRTELLNTPTQQDCLCHDTLIRKTGKVAARTDTLS</sequence>
<proteinExistence type="predicted"/>
<dbReference type="AlphaFoldDB" id="J9GHZ4"/>
<gene>
    <name evidence="1" type="ORF">EVA_05166</name>
</gene>
<organism evidence="1">
    <name type="scientific">gut metagenome</name>
    <dbReference type="NCBI Taxonomy" id="749906"/>
    <lineage>
        <taxon>unclassified sequences</taxon>
        <taxon>metagenomes</taxon>
        <taxon>organismal metagenomes</taxon>
    </lineage>
</organism>
<reference evidence="1" key="1">
    <citation type="journal article" date="2012" name="PLoS ONE">
        <title>Gene sets for utilization of primary and secondary nutrition supplies in the distal gut of endangered iberian lynx.</title>
        <authorList>
            <person name="Alcaide M."/>
            <person name="Messina E."/>
            <person name="Richter M."/>
            <person name="Bargiela R."/>
            <person name="Peplies J."/>
            <person name="Huws S.A."/>
            <person name="Newbold C.J."/>
            <person name="Golyshin P.N."/>
            <person name="Simon M.A."/>
            <person name="Lopez G."/>
            <person name="Yakimov M.M."/>
            <person name="Ferrer M."/>
        </authorList>
    </citation>
    <scope>NUCLEOTIDE SEQUENCE</scope>
</reference>